<evidence type="ECO:0000313" key="2">
    <source>
        <dbReference type="EMBL" id="KAF5734949.1"/>
    </source>
</evidence>
<dbReference type="EMBL" id="JAAARO010000015">
    <property type="protein sequence ID" value="KAF5734949.1"/>
    <property type="molecule type" value="Genomic_DNA"/>
</dbReference>
<comment type="caution">
    <text evidence="2">The sequence shown here is derived from an EMBL/GenBank/DDBJ whole genome shotgun (WGS) entry which is preliminary data.</text>
</comment>
<dbReference type="FunCoup" id="A0A7J7CLL9">
    <property type="interactions" value="330"/>
</dbReference>
<dbReference type="Proteomes" id="UP000593562">
    <property type="component" value="Unassembled WGS sequence"/>
</dbReference>
<dbReference type="InterPro" id="IPR043424">
    <property type="entry name" value="BLT-like"/>
</dbReference>
<keyword evidence="3" id="KW-1185">Reference proteome</keyword>
<dbReference type="OrthoDB" id="777875at2759"/>
<sequence length="361" mass="41822">MEEEEEVMMMMISTTSSSSENPTFPTWKLYENPFYYSQPHHHHHHKLKHQYHCQETGSSLWDPTLFKPVMETSEVDISRAQILELKAKLEYERKARKKLESLNKRLAKDLIEERRAREALEKVCQELAREITSDKAEIDCMKREIEEERKMLRVAEVLREERVQMKLSEAKVFLEEKIQELEISKQRRELDTFNSKLEQMNEEEDFKVPGKFKRFVLAENYCVDDLSSAKASKLVQSKASPETEKMNQGIDNRVPRTAIPANSLPGNLARLVLAEKSYDNISSSVALSAAIQRRASPEPENPHIKRGIKGFVEFPRVVRAIGSKTSSSSRHWGSKLECQKAQLRILLKQKRPTRSNNLIIG</sequence>
<dbReference type="PANTHER" id="PTHR31071:SF39">
    <property type="entry name" value="PROTEIN BRANCHLESS TRICHOME"/>
    <property type="match status" value="1"/>
</dbReference>
<accession>A0A7J7CLL9</accession>
<evidence type="ECO:0000256" key="1">
    <source>
        <dbReference type="SAM" id="Coils"/>
    </source>
</evidence>
<dbReference type="AlphaFoldDB" id="A0A7J7CLL9"/>
<reference evidence="2 3" key="1">
    <citation type="journal article" date="2020" name="Nat. Commun.">
        <title>Genome of Tripterygium wilfordii and identification of cytochrome P450 involved in triptolide biosynthesis.</title>
        <authorList>
            <person name="Tu L."/>
            <person name="Su P."/>
            <person name="Zhang Z."/>
            <person name="Gao L."/>
            <person name="Wang J."/>
            <person name="Hu T."/>
            <person name="Zhou J."/>
            <person name="Zhang Y."/>
            <person name="Zhao Y."/>
            <person name="Liu Y."/>
            <person name="Song Y."/>
            <person name="Tong Y."/>
            <person name="Lu Y."/>
            <person name="Yang J."/>
            <person name="Xu C."/>
            <person name="Jia M."/>
            <person name="Peters R.J."/>
            <person name="Huang L."/>
            <person name="Gao W."/>
        </authorList>
    </citation>
    <scope>NUCLEOTIDE SEQUENCE [LARGE SCALE GENOMIC DNA]</scope>
    <source>
        <strain evidence="3">cv. XIE 37</strain>
        <tissue evidence="2">Leaf</tissue>
    </source>
</reference>
<protein>
    <submittedName>
        <fullName evidence="2">Branchless trichome</fullName>
    </submittedName>
</protein>
<keyword evidence="1" id="KW-0175">Coiled coil</keyword>
<dbReference type="PANTHER" id="PTHR31071">
    <property type="entry name" value="GB|AAF24581.1"/>
    <property type="match status" value="1"/>
</dbReference>
<dbReference type="InParanoid" id="A0A7J7CLL9"/>
<evidence type="ECO:0000313" key="3">
    <source>
        <dbReference type="Proteomes" id="UP000593562"/>
    </source>
</evidence>
<gene>
    <name evidence="2" type="ORF">HS088_TW15G00447</name>
</gene>
<proteinExistence type="predicted"/>
<organism evidence="2 3">
    <name type="scientific">Tripterygium wilfordii</name>
    <name type="common">Thunder God vine</name>
    <dbReference type="NCBI Taxonomy" id="458696"/>
    <lineage>
        <taxon>Eukaryota</taxon>
        <taxon>Viridiplantae</taxon>
        <taxon>Streptophyta</taxon>
        <taxon>Embryophyta</taxon>
        <taxon>Tracheophyta</taxon>
        <taxon>Spermatophyta</taxon>
        <taxon>Magnoliopsida</taxon>
        <taxon>eudicotyledons</taxon>
        <taxon>Gunneridae</taxon>
        <taxon>Pentapetalae</taxon>
        <taxon>rosids</taxon>
        <taxon>fabids</taxon>
        <taxon>Celastrales</taxon>
        <taxon>Celastraceae</taxon>
        <taxon>Tripterygium</taxon>
    </lineage>
</organism>
<name>A0A7J7CLL9_TRIWF</name>
<feature type="coiled-coil region" evidence="1">
    <location>
        <begin position="96"/>
        <end position="203"/>
    </location>
</feature>